<comment type="caution">
    <text evidence="1">The sequence shown here is derived from an EMBL/GenBank/DDBJ whole genome shotgun (WGS) entry which is preliminary data.</text>
</comment>
<dbReference type="OrthoDB" id="5512013at2"/>
<dbReference type="SUPFAM" id="SSF103642">
    <property type="entry name" value="Sec-C motif"/>
    <property type="match status" value="1"/>
</dbReference>
<evidence type="ECO:0008006" key="3">
    <source>
        <dbReference type="Google" id="ProtNLM"/>
    </source>
</evidence>
<protein>
    <recommendedName>
        <fullName evidence="3">SEC-C domain-containing protein</fullName>
    </recommendedName>
</protein>
<dbReference type="Pfam" id="PF02810">
    <property type="entry name" value="SEC-C"/>
    <property type="match status" value="1"/>
</dbReference>
<accession>A0A4R4ZWB6</accession>
<reference evidence="1 2" key="1">
    <citation type="submission" date="2019-03" db="EMBL/GenBank/DDBJ databases">
        <title>Draft genome sequences of novel Actinobacteria.</title>
        <authorList>
            <person name="Sahin N."/>
            <person name="Ay H."/>
            <person name="Saygin H."/>
        </authorList>
    </citation>
    <scope>NUCLEOTIDE SEQUENCE [LARGE SCALE GENOMIC DNA]</scope>
    <source>
        <strain evidence="1 2">JCM 13523</strain>
    </source>
</reference>
<sequence>MSVLDVVGQILAARGPLTDEQLFPELAELGIDLGEHAADILADELEQLPDSQVVLLADDRWAWLPTLLAGRVLAHRLTDPEVAHDLLFLVPDLTSASLLIETDEAHLADGTAIELVILPLETDKLVERGVDLHQIFDYEVVLLPQGYWAGQNLQSGDLVALRIGEQGLALEVPAAPADPKAITAVAEALNAVLEQNEPEQVEAAILTACAADPELFREPLLPLDELFAASGLTRTVDMLARDGFDFDGWESDTHHAGLMERYELDEVEARAVQAGITLYEQVLDEVPLDPTAIAALSPLSEPFVAMALLEQTTSYDRLLAEPLGEFAEKLEPLLAKNTWPALRWLRARSHELLGEVAAAEQVLLESEALDSEWPLTVSALARYSFDRGNTTRGLSLLRRIGVPDDEPIVQAFERYDAAPRTDIGRNDECWCGSGKKFKKCHLTGGGLSPEERALWLYEKTSRYQMDSPRHLLHDNLSDVRAQYAETEEEIFDAVTDPLVMDALLFEGGGFAEFLDIRGVLLPEDEQALAKQWVATKRSVHEVTAIEPGEHLTLHDLRSGETVQARERIASTEVAIGDLVCARISLTGDEPGILGGIELVAPEQRDELITLLDSGPTPTELVEFLTRP</sequence>
<keyword evidence="2" id="KW-1185">Reference proteome</keyword>
<gene>
    <name evidence="1" type="ORF">E1263_00875</name>
</gene>
<dbReference type="Proteomes" id="UP000295124">
    <property type="component" value="Unassembled WGS sequence"/>
</dbReference>
<evidence type="ECO:0000313" key="1">
    <source>
        <dbReference type="EMBL" id="TDD63215.1"/>
    </source>
</evidence>
<dbReference type="EMBL" id="SMKX01000002">
    <property type="protein sequence ID" value="TDD63215.1"/>
    <property type="molecule type" value="Genomic_DNA"/>
</dbReference>
<proteinExistence type="predicted"/>
<dbReference type="InterPro" id="IPR004027">
    <property type="entry name" value="SEC_C_motif"/>
</dbReference>
<evidence type="ECO:0000313" key="2">
    <source>
        <dbReference type="Proteomes" id="UP000295124"/>
    </source>
</evidence>
<name>A0A4R4ZWB6_9ACTN</name>
<organism evidence="1 2">
    <name type="scientific">Kribbella antibiotica</name>
    <dbReference type="NCBI Taxonomy" id="190195"/>
    <lineage>
        <taxon>Bacteria</taxon>
        <taxon>Bacillati</taxon>
        <taxon>Actinomycetota</taxon>
        <taxon>Actinomycetes</taxon>
        <taxon>Propionibacteriales</taxon>
        <taxon>Kribbellaceae</taxon>
        <taxon>Kribbella</taxon>
    </lineage>
</organism>
<dbReference type="Gene3D" id="3.10.450.50">
    <property type="match status" value="1"/>
</dbReference>
<dbReference type="AlphaFoldDB" id="A0A4R4ZWB6"/>
<dbReference type="RefSeq" id="WP_132164247.1">
    <property type="nucleotide sequence ID" value="NZ_SMKX01000002.1"/>
</dbReference>